<dbReference type="Proteomes" id="UP001149400">
    <property type="component" value="Unassembled WGS sequence"/>
</dbReference>
<name>A0ABT5QU67_9GAMM</name>
<reference evidence="2" key="1">
    <citation type="submission" date="2021-12" db="EMBL/GenBank/DDBJ databases">
        <title>Enterovibrio ZSDZ35 sp. nov. and Enterovibrio ZSDZ42 sp. nov., isolated from coastal seawater in Qingdao.</title>
        <authorList>
            <person name="Zhang P."/>
        </authorList>
    </citation>
    <scope>NUCLEOTIDE SEQUENCE</scope>
    <source>
        <strain evidence="2">ZSDZ42</strain>
    </source>
</reference>
<evidence type="ECO:0000313" key="3">
    <source>
        <dbReference type="Proteomes" id="UP001149400"/>
    </source>
</evidence>
<organism evidence="2 3">
    <name type="scientific">Enterovibrio gelatinilyticus</name>
    <dbReference type="NCBI Taxonomy" id="2899819"/>
    <lineage>
        <taxon>Bacteria</taxon>
        <taxon>Pseudomonadati</taxon>
        <taxon>Pseudomonadota</taxon>
        <taxon>Gammaproteobacteria</taxon>
        <taxon>Vibrionales</taxon>
        <taxon>Vibrionaceae</taxon>
        <taxon>Enterovibrio</taxon>
    </lineage>
</organism>
<keyword evidence="1" id="KW-0472">Membrane</keyword>
<keyword evidence="1" id="KW-1133">Transmembrane helix</keyword>
<accession>A0ABT5QU67</accession>
<gene>
    <name evidence="2" type="ORF">LRP50_00165</name>
</gene>
<sequence>MSTESPKQLITAPIASIIITITICVTALFAMGSFDQPKQDYATVNFDGGYKKIGVISEQRTFSEAEVILNDKILWSGTLSYVADKIKESMASEKNPENVTWKTGVALNGTAGISWVGSESSFKLTTETINLLSTEDSPLVAQQVIEQLLALDRKIKDENEVSANQALTLSEPPSASFTFTKLITALRDM</sequence>
<dbReference type="RefSeq" id="WP_274162500.1">
    <property type="nucleotide sequence ID" value="NZ_JAJUBC010000001.1"/>
</dbReference>
<evidence type="ECO:0000256" key="1">
    <source>
        <dbReference type="SAM" id="Phobius"/>
    </source>
</evidence>
<keyword evidence="1" id="KW-0812">Transmembrane</keyword>
<feature type="transmembrane region" description="Helical" evidence="1">
    <location>
        <begin position="12"/>
        <end position="31"/>
    </location>
</feature>
<comment type="caution">
    <text evidence="2">The sequence shown here is derived from an EMBL/GenBank/DDBJ whole genome shotgun (WGS) entry which is preliminary data.</text>
</comment>
<keyword evidence="3" id="KW-1185">Reference proteome</keyword>
<proteinExistence type="predicted"/>
<dbReference type="EMBL" id="JAJUBC010000001">
    <property type="protein sequence ID" value="MDD1791541.1"/>
    <property type="molecule type" value="Genomic_DNA"/>
</dbReference>
<evidence type="ECO:0000313" key="2">
    <source>
        <dbReference type="EMBL" id="MDD1791541.1"/>
    </source>
</evidence>
<protein>
    <submittedName>
        <fullName evidence="2">Uncharacterized protein</fullName>
    </submittedName>
</protein>